<dbReference type="CDD" id="cd02655">
    <property type="entry name" value="RNAP_beta'_C"/>
    <property type="match status" value="1"/>
</dbReference>
<dbReference type="InterPro" id="IPR006592">
    <property type="entry name" value="RNA_pol_N"/>
</dbReference>
<feature type="binding site" evidence="12">
    <location>
        <position position="88"/>
    </location>
    <ligand>
        <name>Zn(2+)</name>
        <dbReference type="ChEBI" id="CHEBI:29105"/>
        <label>1</label>
    </ligand>
</feature>
<dbReference type="GO" id="GO:0003899">
    <property type="term" value="F:DNA-directed RNA polymerase activity"/>
    <property type="evidence" value="ECO:0007669"/>
    <property type="project" value="UniProtKB-UniRule"/>
</dbReference>
<evidence type="ECO:0000256" key="11">
    <source>
        <dbReference type="ARBA" id="ARBA00048552"/>
    </source>
</evidence>
<sequence length="1400" mass="155073">MKALLDLFKQVTHKEEFDAIKIGLASPEKIRSWSYGEVKKPETINYRTFKPERDGLFCVKIFGPVKDYECLCGKYKRLKHRGVICEKCGVEVTLSKVRRERMGHIELASPVSHIWFLKSLPSRLGMVLDMTLRDIERVLYFEAYVVTDPGMTPLTRCQLLTEDDYLIKTEEYGDDFSASMGAEGIRDLLSNLDITAEIEILRREMESTGSETKIKKISKRLKLLEAFNKSGIKPQWMILTVLPVLPPDLRPLVPLDGGRFATSDLNDLYRRVINRNNRLKRLLELKAPEIIVRNEKRMLQEAVDSLLDNGRRGKAMTGANKRALKSLADMIKGKGGRFRQNLLGKRVDYSGRSVIVVGPQLKLHQCGLPKKMALELFKPFIFNKLEIMGIASTIKAAKREVENESPVVWDILEDVIREHPVMLNRAPTLHRLGIQAFEPVLIEGKAIQLHPLVCAAFNADFDGDQMAVHVPLSLEAQMECHTLMMSTNNVLSPANGEPIIVPSQDIVLGLYYTTREKVGARGEGMIFQNVGEVSRAYETRNVELNAKITVRIKEYETNSDGERCEKITRYETTVGRTLLFEIFPPSLPFSLLNKTLKKKEISKLINASFRRCGLRETVIFADKLMYSGFTYATRAGISICADDMLIPTQKGDIIAAAEKEVKEIEGQYTSGLVTQGERYNKVVDIWGRAGDQVAKAMMNQLGVETVQDPATGKEKLGEDSKPLVQESFNSIYMMADSGARGSAAQIRQLSGMRGLMAKPDGSIIETPITANFREGLNVLQYFISTHGARKGLADTALKTANSGYLTRRLVDVTQDLVVTEDDCGTGNGVVMKALVEGGEIIEALRERILGRVVANDLINPENQEVVFASGALLDEDAVDLIESLGIDEVKVRTPLTCETRYGLCAKCYGRDLGRGTPVNVGEAVGVIAAQSIGEPGTQLTMRTFHIGGAASRTAVVSQVESKSSGVVHYSSTMRYVTNAQNELIAISRSGEIIIQDENGRERERHKASYGATLMVRNGEAVKAGQILTTWDPHTRPIITEYTGKVRFENVEEGVTVAKQIDEVTGLSTLVVIDPKRRGVSQSKGLRPLVKFLDDDGNEIKMVGSNQSVSITFQIGCIITVRDGQQVSVGEVLARIPQETSKTRDITGGLPRVAELFEARSPKDAGMLAEVTGIVSFGKDTKGKQRLVITDLEGTVHEYLIPKDKHVMAHDGQVVNKGEIIVDGPADPRDILRLQGVEALARYITDEVQDVYRLQGVRINDKHIEVIVRQMLRRVQITNAGDSTFITGEQVERADLLIENERLVAEKKMPATYEFQLLGITKASLSTDSFISAASFQETTRVLTEAAIMGKKDDLRGLKENVIVGRLVPAGTGLSFHSKRKNQGRISELGLESSISIDSTV</sequence>
<dbReference type="Pfam" id="PF00623">
    <property type="entry name" value="RNA_pol_Rpb1_2"/>
    <property type="match status" value="1"/>
</dbReference>
<feature type="binding site" evidence="12">
    <location>
        <position position="460"/>
    </location>
    <ligand>
        <name>Mg(2+)</name>
        <dbReference type="ChEBI" id="CHEBI:18420"/>
    </ligand>
</feature>
<evidence type="ECO:0000256" key="1">
    <source>
        <dbReference type="ARBA" id="ARBA00006460"/>
    </source>
</evidence>
<feature type="binding site" evidence="12">
    <location>
        <position position="907"/>
    </location>
    <ligand>
        <name>Zn(2+)</name>
        <dbReference type="ChEBI" id="CHEBI:29105"/>
        <label>2</label>
    </ligand>
</feature>
<dbReference type="Gene3D" id="1.10.132.30">
    <property type="match status" value="1"/>
</dbReference>
<keyword evidence="9 12" id="KW-0460">Magnesium</keyword>
<dbReference type="Proteomes" id="UP000321055">
    <property type="component" value="Unassembled WGS sequence"/>
</dbReference>
<feature type="binding site" evidence="12">
    <location>
        <position position="904"/>
    </location>
    <ligand>
        <name>Zn(2+)</name>
        <dbReference type="ChEBI" id="CHEBI:29105"/>
        <label>2</label>
    </ligand>
</feature>
<name>A0A5C7VQL3_9PROT</name>
<dbReference type="Pfam" id="PF04983">
    <property type="entry name" value="RNA_pol_Rpb1_3"/>
    <property type="match status" value="1"/>
</dbReference>
<dbReference type="Pfam" id="PF05000">
    <property type="entry name" value="RNA_pol_Rpb1_4"/>
    <property type="match status" value="1"/>
</dbReference>
<dbReference type="Gene3D" id="1.10.150.390">
    <property type="match status" value="1"/>
</dbReference>
<gene>
    <name evidence="12 15" type="primary">rpoC</name>
    <name evidence="15" type="ORF">E6Q60_11085</name>
</gene>
<comment type="similarity">
    <text evidence="1 12 13">Belongs to the RNA polymerase beta' chain family.</text>
</comment>
<dbReference type="InterPro" id="IPR007083">
    <property type="entry name" value="RNA_pol_Rpb1_4"/>
</dbReference>
<comment type="subunit">
    <text evidence="12">The RNAP catalytic core consists of 2 alpha, 1 beta, 1 beta' and 1 omega subunit. When a sigma factor is associated with the core the holoenzyme is formed, which can initiate transcription.</text>
</comment>
<dbReference type="Gene3D" id="4.10.860.120">
    <property type="entry name" value="RNA polymerase II, clamp domain"/>
    <property type="match status" value="1"/>
</dbReference>
<dbReference type="SMART" id="SM00663">
    <property type="entry name" value="RPOLA_N"/>
    <property type="match status" value="1"/>
</dbReference>
<evidence type="ECO:0000256" key="12">
    <source>
        <dbReference type="HAMAP-Rule" id="MF_01322"/>
    </source>
</evidence>
<dbReference type="PANTHER" id="PTHR19376">
    <property type="entry name" value="DNA-DIRECTED RNA POLYMERASE"/>
    <property type="match status" value="1"/>
</dbReference>
<dbReference type="NCBIfam" id="TIGR02386">
    <property type="entry name" value="rpoC_TIGR"/>
    <property type="match status" value="1"/>
</dbReference>
<comment type="similarity">
    <text evidence="2">In the N-terminal section; belongs to the RNA polymerase beta chain family.</text>
</comment>
<dbReference type="Gene3D" id="1.10.1790.20">
    <property type="match status" value="1"/>
</dbReference>
<evidence type="ECO:0000256" key="3">
    <source>
        <dbReference type="ARBA" id="ARBA00009839"/>
    </source>
</evidence>
<feature type="binding site" evidence="12">
    <location>
        <position position="823"/>
    </location>
    <ligand>
        <name>Zn(2+)</name>
        <dbReference type="ChEBI" id="CHEBI:29105"/>
        <label>2</label>
    </ligand>
</feature>
<dbReference type="InterPro" id="IPR044893">
    <property type="entry name" value="RNA_pol_Rpb1_clamp_domain"/>
</dbReference>
<dbReference type="EC" id="2.7.7.6" evidence="12"/>
<reference evidence="15 16" key="1">
    <citation type="submission" date="2018-09" db="EMBL/GenBank/DDBJ databases">
        <title>Metagenome Assembled Genomes from an Advanced Water Purification Facility.</title>
        <authorList>
            <person name="Stamps B.W."/>
            <person name="Spear J.R."/>
        </authorList>
    </citation>
    <scope>NUCLEOTIDE SEQUENCE [LARGE SCALE GENOMIC DNA]</scope>
    <source>
        <strain evidence="15">Bin_54_1</strain>
    </source>
</reference>
<dbReference type="InterPro" id="IPR012754">
    <property type="entry name" value="DNA-dir_RpoC_beta_prime_bact"/>
</dbReference>
<feature type="binding site" evidence="12">
    <location>
        <position position="85"/>
    </location>
    <ligand>
        <name>Zn(2+)</name>
        <dbReference type="ChEBI" id="CHEBI:29105"/>
        <label>1</label>
    </ligand>
</feature>
<comment type="function">
    <text evidence="12 13">DNA-dependent RNA polymerase catalyzes the transcription of DNA into RNA using the four ribonucleoside triphosphates as substrates.</text>
</comment>
<dbReference type="Gene3D" id="1.10.274.100">
    <property type="entry name" value="RNA polymerase Rpb1, domain 3"/>
    <property type="match status" value="2"/>
</dbReference>
<dbReference type="FunFam" id="1.10.132.30:FF:000003">
    <property type="entry name" value="DNA-directed RNA polymerase subunit beta"/>
    <property type="match status" value="1"/>
</dbReference>
<feature type="domain" description="RNA polymerase N-terminal" evidence="14">
    <location>
        <begin position="235"/>
        <end position="514"/>
    </location>
</feature>
<evidence type="ECO:0000259" key="14">
    <source>
        <dbReference type="SMART" id="SM00663"/>
    </source>
</evidence>
<dbReference type="InterPro" id="IPR000722">
    <property type="entry name" value="RNA_pol_asu"/>
</dbReference>
<organism evidence="15 16">
    <name type="scientific">Nitrosomonas oligotropha</name>
    <dbReference type="NCBI Taxonomy" id="42354"/>
    <lineage>
        <taxon>Bacteria</taxon>
        <taxon>Pseudomonadati</taxon>
        <taxon>Pseudomonadota</taxon>
        <taxon>Betaproteobacteria</taxon>
        <taxon>Nitrosomonadales</taxon>
        <taxon>Nitrosomonadaceae</taxon>
        <taxon>Nitrosomonas</taxon>
    </lineage>
</organism>
<comment type="cofactor">
    <cofactor evidence="12">
        <name>Zn(2+)</name>
        <dbReference type="ChEBI" id="CHEBI:29105"/>
    </cofactor>
    <text evidence="12">Binds 2 Zn(2+) ions per subunit.</text>
</comment>
<feature type="binding site" evidence="12">
    <location>
        <position position="70"/>
    </location>
    <ligand>
        <name>Zn(2+)</name>
        <dbReference type="ChEBI" id="CHEBI:29105"/>
        <label>1</label>
    </ligand>
</feature>
<evidence type="ECO:0000313" key="15">
    <source>
        <dbReference type="EMBL" id="TXI26925.1"/>
    </source>
</evidence>
<evidence type="ECO:0000256" key="7">
    <source>
        <dbReference type="ARBA" id="ARBA00022723"/>
    </source>
</evidence>
<dbReference type="FunFam" id="4.10.860.120:FF:000001">
    <property type="entry name" value="DNA-directed RNA polymerase subunit beta"/>
    <property type="match status" value="1"/>
</dbReference>
<dbReference type="InterPro" id="IPR045867">
    <property type="entry name" value="DNA-dir_RpoC_beta_prime"/>
</dbReference>
<accession>A0A5C7VQL3</accession>
<feature type="binding site" evidence="12">
    <location>
        <position position="464"/>
    </location>
    <ligand>
        <name>Mg(2+)</name>
        <dbReference type="ChEBI" id="CHEBI:18420"/>
    </ligand>
</feature>
<dbReference type="InterPro" id="IPR007081">
    <property type="entry name" value="RNA_pol_Rpb1_5"/>
</dbReference>
<dbReference type="InterPro" id="IPR042102">
    <property type="entry name" value="RNA_pol_Rpb1_3_sf"/>
</dbReference>
<dbReference type="FunFam" id="1.10.150.390:FF:000002">
    <property type="entry name" value="DNA-directed RNA polymerase subunit beta"/>
    <property type="match status" value="1"/>
</dbReference>
<dbReference type="Gene3D" id="2.40.50.100">
    <property type="match status" value="3"/>
</dbReference>
<dbReference type="GO" id="GO:0008270">
    <property type="term" value="F:zinc ion binding"/>
    <property type="evidence" value="ECO:0007669"/>
    <property type="project" value="UniProtKB-UniRule"/>
</dbReference>
<comment type="catalytic activity">
    <reaction evidence="11 12 13">
        <text>RNA(n) + a ribonucleoside 5'-triphosphate = RNA(n+1) + diphosphate</text>
        <dbReference type="Rhea" id="RHEA:21248"/>
        <dbReference type="Rhea" id="RHEA-COMP:14527"/>
        <dbReference type="Rhea" id="RHEA-COMP:17342"/>
        <dbReference type="ChEBI" id="CHEBI:33019"/>
        <dbReference type="ChEBI" id="CHEBI:61557"/>
        <dbReference type="ChEBI" id="CHEBI:140395"/>
        <dbReference type="EC" id="2.7.7.6"/>
    </reaction>
</comment>
<dbReference type="GO" id="GO:0003677">
    <property type="term" value="F:DNA binding"/>
    <property type="evidence" value="ECO:0007669"/>
    <property type="project" value="UniProtKB-UniRule"/>
</dbReference>
<feature type="binding site" evidence="12">
    <location>
        <position position="462"/>
    </location>
    <ligand>
        <name>Mg(2+)</name>
        <dbReference type="ChEBI" id="CHEBI:18420"/>
    </ligand>
</feature>
<keyword evidence="7 12" id="KW-0479">Metal-binding</keyword>
<comment type="caution">
    <text evidence="15">The sequence shown here is derived from an EMBL/GenBank/DDBJ whole genome shotgun (WGS) entry which is preliminary data.</text>
</comment>
<dbReference type="Pfam" id="PF04997">
    <property type="entry name" value="RNA_pol_Rpb1_1"/>
    <property type="match status" value="1"/>
</dbReference>
<dbReference type="InterPro" id="IPR007066">
    <property type="entry name" value="RNA_pol_Rpb1_3"/>
</dbReference>
<evidence type="ECO:0000256" key="8">
    <source>
        <dbReference type="ARBA" id="ARBA00022833"/>
    </source>
</evidence>
<feature type="binding site" evidence="12">
    <location>
        <position position="72"/>
    </location>
    <ligand>
        <name>Zn(2+)</name>
        <dbReference type="ChEBI" id="CHEBI:29105"/>
        <label>1</label>
    </ligand>
</feature>
<dbReference type="GO" id="GO:0000287">
    <property type="term" value="F:magnesium ion binding"/>
    <property type="evidence" value="ECO:0007669"/>
    <property type="project" value="UniProtKB-UniRule"/>
</dbReference>
<keyword evidence="4 12" id="KW-0240">DNA-directed RNA polymerase</keyword>
<evidence type="ECO:0000256" key="13">
    <source>
        <dbReference type="RuleBase" id="RU004279"/>
    </source>
</evidence>
<keyword evidence="10 12" id="KW-0804">Transcription</keyword>
<proteinExistence type="inferred from homology"/>
<dbReference type="EMBL" id="SSFX01000090">
    <property type="protein sequence ID" value="TXI26925.1"/>
    <property type="molecule type" value="Genomic_DNA"/>
</dbReference>
<comment type="cofactor">
    <cofactor evidence="12">
        <name>Mg(2+)</name>
        <dbReference type="ChEBI" id="CHEBI:18420"/>
    </cofactor>
    <text evidence="12">Binds 1 Mg(2+) ion per subunit.</text>
</comment>
<comment type="similarity">
    <text evidence="3">In the C-terminal section; belongs to the RNA polymerase beta' chain family.</text>
</comment>
<evidence type="ECO:0000256" key="6">
    <source>
        <dbReference type="ARBA" id="ARBA00022695"/>
    </source>
</evidence>
<dbReference type="Pfam" id="PF04998">
    <property type="entry name" value="RNA_pol_Rpb1_5"/>
    <property type="match status" value="1"/>
</dbReference>
<dbReference type="GO" id="GO:0006351">
    <property type="term" value="P:DNA-templated transcription"/>
    <property type="evidence" value="ECO:0007669"/>
    <property type="project" value="UniProtKB-UniRule"/>
</dbReference>
<dbReference type="SUPFAM" id="SSF64484">
    <property type="entry name" value="beta and beta-prime subunits of DNA dependent RNA-polymerase"/>
    <property type="match status" value="1"/>
</dbReference>
<dbReference type="PANTHER" id="PTHR19376:SF54">
    <property type="entry name" value="DNA-DIRECTED RNA POLYMERASE SUBUNIT BETA"/>
    <property type="match status" value="1"/>
</dbReference>
<evidence type="ECO:0000256" key="10">
    <source>
        <dbReference type="ARBA" id="ARBA00023163"/>
    </source>
</evidence>
<keyword evidence="6 12" id="KW-0548">Nucleotidyltransferase</keyword>
<feature type="binding site" evidence="12">
    <location>
        <position position="897"/>
    </location>
    <ligand>
        <name>Zn(2+)</name>
        <dbReference type="ChEBI" id="CHEBI:29105"/>
        <label>2</label>
    </ligand>
</feature>
<dbReference type="InterPro" id="IPR038120">
    <property type="entry name" value="Rpb1_funnel_sf"/>
</dbReference>
<dbReference type="CDD" id="cd01609">
    <property type="entry name" value="RNAP_beta'_N"/>
    <property type="match status" value="1"/>
</dbReference>
<protein>
    <recommendedName>
        <fullName evidence="12">DNA-directed RNA polymerase subunit beta'</fullName>
        <shortName evidence="12">RNAP subunit beta'</shortName>
        <ecNumber evidence="12">2.7.7.6</ecNumber>
    </recommendedName>
    <alternativeName>
        <fullName evidence="12">RNA polymerase subunit beta'</fullName>
    </alternativeName>
    <alternativeName>
        <fullName evidence="12">Transcriptase subunit beta'</fullName>
    </alternativeName>
</protein>
<evidence type="ECO:0000313" key="16">
    <source>
        <dbReference type="Proteomes" id="UP000321055"/>
    </source>
</evidence>
<dbReference type="HAMAP" id="MF_01322">
    <property type="entry name" value="RNApol_bact_RpoC"/>
    <property type="match status" value="1"/>
</dbReference>
<evidence type="ECO:0000256" key="2">
    <source>
        <dbReference type="ARBA" id="ARBA00007616"/>
    </source>
</evidence>
<keyword evidence="8 12" id="KW-0862">Zinc</keyword>
<evidence type="ECO:0000256" key="4">
    <source>
        <dbReference type="ARBA" id="ARBA00022478"/>
    </source>
</evidence>
<evidence type="ECO:0000256" key="9">
    <source>
        <dbReference type="ARBA" id="ARBA00022842"/>
    </source>
</evidence>
<dbReference type="InterPro" id="IPR007080">
    <property type="entry name" value="RNA_pol_Rpb1_1"/>
</dbReference>
<evidence type="ECO:0000256" key="5">
    <source>
        <dbReference type="ARBA" id="ARBA00022679"/>
    </source>
</evidence>
<keyword evidence="5 12" id="KW-0808">Transferase</keyword>
<dbReference type="Gene3D" id="1.10.40.90">
    <property type="match status" value="1"/>
</dbReference>
<dbReference type="GO" id="GO:0000428">
    <property type="term" value="C:DNA-directed RNA polymerase complex"/>
    <property type="evidence" value="ECO:0007669"/>
    <property type="project" value="UniProtKB-KW"/>
</dbReference>
<dbReference type="Gene3D" id="2.40.40.20">
    <property type="match status" value="1"/>
</dbReference>